<keyword evidence="5" id="KW-0472">Membrane</keyword>
<feature type="transmembrane region" description="Helical" evidence="5">
    <location>
        <begin position="149"/>
        <end position="172"/>
    </location>
</feature>
<dbReference type="PROSITE" id="PS51006">
    <property type="entry name" value="PABS_2"/>
    <property type="match status" value="1"/>
</dbReference>
<dbReference type="InterPro" id="IPR030373">
    <property type="entry name" value="PABS_CS"/>
</dbReference>
<comment type="catalytic activity">
    <reaction evidence="5">
        <text>S-adenosyl 3-(methylsulfanyl)propylamine + putrescine = S-methyl-5'-thioadenosine + spermidine + H(+)</text>
        <dbReference type="Rhea" id="RHEA:12721"/>
        <dbReference type="ChEBI" id="CHEBI:15378"/>
        <dbReference type="ChEBI" id="CHEBI:17509"/>
        <dbReference type="ChEBI" id="CHEBI:57443"/>
        <dbReference type="ChEBI" id="CHEBI:57834"/>
        <dbReference type="ChEBI" id="CHEBI:326268"/>
        <dbReference type="EC" id="2.5.1.16"/>
    </reaction>
</comment>
<reference evidence="8 9" key="1">
    <citation type="submission" date="2018-06" db="EMBL/GenBank/DDBJ databases">
        <title>Mucibacter soli gen. nov., sp. nov., a new member of the family Chitinophagaceae producing mucin.</title>
        <authorList>
            <person name="Kim M.-K."/>
            <person name="Park S."/>
            <person name="Kim T.-S."/>
            <person name="Joung Y."/>
            <person name="Han J.-H."/>
            <person name="Kim S.B."/>
        </authorList>
    </citation>
    <scope>NUCLEOTIDE SEQUENCE [LARGE SCALE GENOMIC DNA]</scope>
    <source>
        <strain evidence="8 9">R1-15</strain>
    </source>
</reference>
<dbReference type="HAMAP" id="MF_00198">
    <property type="entry name" value="Spermidine_synth"/>
    <property type="match status" value="1"/>
</dbReference>
<evidence type="ECO:0000259" key="7">
    <source>
        <dbReference type="PROSITE" id="PS51006"/>
    </source>
</evidence>
<evidence type="ECO:0000313" key="9">
    <source>
        <dbReference type="Proteomes" id="UP000248745"/>
    </source>
</evidence>
<feature type="transmembrane region" description="Helical" evidence="5">
    <location>
        <begin position="20"/>
        <end position="41"/>
    </location>
</feature>
<dbReference type="AlphaFoldDB" id="A0A2W2B479"/>
<dbReference type="GO" id="GO:0004766">
    <property type="term" value="F:spermidine synthase activity"/>
    <property type="evidence" value="ECO:0007669"/>
    <property type="project" value="UniProtKB-UniRule"/>
</dbReference>
<keyword evidence="4 5" id="KW-0620">Polyamine biosynthesis</keyword>
<feature type="transmembrane region" description="Helical" evidence="5">
    <location>
        <begin position="116"/>
        <end position="137"/>
    </location>
</feature>
<comment type="caution">
    <text evidence="8">The sequence shown here is derived from an EMBL/GenBank/DDBJ whole genome shotgun (WGS) entry which is preliminary data.</text>
</comment>
<comment type="function">
    <text evidence="5">Catalyzes the irreversible transfer of a propylamine group from the amino donor S-adenosylmethioninamine (decarboxy-AdoMet) to putrescine (1,4-diaminobutane) to yield spermidine.</text>
</comment>
<dbReference type="GO" id="GO:0005886">
    <property type="term" value="C:plasma membrane"/>
    <property type="evidence" value="ECO:0007669"/>
    <property type="project" value="UniProtKB-SubCell"/>
</dbReference>
<proteinExistence type="inferred from homology"/>
<evidence type="ECO:0000256" key="1">
    <source>
        <dbReference type="ARBA" id="ARBA00007867"/>
    </source>
</evidence>
<evidence type="ECO:0000313" key="8">
    <source>
        <dbReference type="EMBL" id="PZF74848.1"/>
    </source>
</evidence>
<feature type="transmembrane region" description="Helical" evidence="5">
    <location>
        <begin position="210"/>
        <end position="228"/>
    </location>
</feature>
<feature type="binding site" evidence="5">
    <location>
        <position position="327"/>
    </location>
    <ligand>
        <name>S-methyl-5'-thioadenosine</name>
        <dbReference type="ChEBI" id="CHEBI:17509"/>
    </ligand>
</feature>
<dbReference type="InterPro" id="IPR036259">
    <property type="entry name" value="MFS_trans_sf"/>
</dbReference>
<dbReference type="NCBIfam" id="NF002956">
    <property type="entry name" value="PRK03612.1"/>
    <property type="match status" value="1"/>
</dbReference>
<evidence type="ECO:0000256" key="6">
    <source>
        <dbReference type="PROSITE-ProRule" id="PRU00354"/>
    </source>
</evidence>
<keyword evidence="5" id="KW-0812">Transmembrane</keyword>
<dbReference type="OrthoDB" id="9793120at2"/>
<feature type="transmembrane region" description="Helical" evidence="5">
    <location>
        <begin position="53"/>
        <end position="74"/>
    </location>
</feature>
<dbReference type="CDD" id="cd02440">
    <property type="entry name" value="AdoMet_MTases"/>
    <property type="match status" value="1"/>
</dbReference>
<dbReference type="Gene3D" id="3.40.50.150">
    <property type="entry name" value="Vaccinia Virus protein VP39"/>
    <property type="match status" value="1"/>
</dbReference>
<dbReference type="RefSeq" id="WP_110997054.1">
    <property type="nucleotide sequence ID" value="NZ_QKTW01000002.1"/>
</dbReference>
<keyword evidence="9" id="KW-1185">Reference proteome</keyword>
<comment type="similarity">
    <text evidence="1 5">Belongs to the spermidine/spermine synthase family.</text>
</comment>
<gene>
    <name evidence="5" type="primary">speE</name>
    <name evidence="8" type="ORF">DN068_01230</name>
</gene>
<keyword evidence="5" id="KW-1003">Cell membrane</keyword>
<evidence type="ECO:0000256" key="3">
    <source>
        <dbReference type="ARBA" id="ARBA00023066"/>
    </source>
</evidence>
<keyword evidence="3 5" id="KW-0745">Spermidine biosynthesis</keyword>
<dbReference type="Pfam" id="PF01564">
    <property type="entry name" value="Spermine_synth"/>
    <property type="match status" value="1"/>
</dbReference>
<evidence type="ECO:0000256" key="4">
    <source>
        <dbReference type="ARBA" id="ARBA00023115"/>
    </source>
</evidence>
<keyword evidence="2 5" id="KW-0808">Transferase</keyword>
<dbReference type="PANTHER" id="PTHR43317:SF1">
    <property type="entry name" value="THERMOSPERMINE SYNTHASE ACAULIS5"/>
    <property type="match status" value="1"/>
</dbReference>
<dbReference type="EMBL" id="QKTW01000002">
    <property type="protein sequence ID" value="PZF74848.1"/>
    <property type="molecule type" value="Genomic_DNA"/>
</dbReference>
<dbReference type="PROSITE" id="PS01330">
    <property type="entry name" value="PABS_1"/>
    <property type="match status" value="1"/>
</dbReference>
<keyword evidence="5" id="KW-1133">Transmembrane helix</keyword>
<feature type="binding site" evidence="5">
    <location>
        <position position="307"/>
    </location>
    <ligand>
        <name>spermidine</name>
        <dbReference type="ChEBI" id="CHEBI:57834"/>
    </ligand>
</feature>
<feature type="binding site" evidence="5">
    <location>
        <position position="283"/>
    </location>
    <ligand>
        <name>spermidine</name>
        <dbReference type="ChEBI" id="CHEBI:57834"/>
    </ligand>
</feature>
<organism evidence="8 9">
    <name type="scientific">Taibaiella soli</name>
    <dbReference type="NCBI Taxonomy" id="1649169"/>
    <lineage>
        <taxon>Bacteria</taxon>
        <taxon>Pseudomonadati</taxon>
        <taxon>Bacteroidota</taxon>
        <taxon>Chitinophagia</taxon>
        <taxon>Chitinophagales</taxon>
        <taxon>Chitinophagaceae</taxon>
        <taxon>Taibaiella</taxon>
    </lineage>
</organism>
<dbReference type="SUPFAM" id="SSF53335">
    <property type="entry name" value="S-adenosyl-L-methionine-dependent methyltransferases"/>
    <property type="match status" value="1"/>
</dbReference>
<feature type="transmembrane region" description="Helical" evidence="5">
    <location>
        <begin position="86"/>
        <end position="110"/>
    </location>
</feature>
<feature type="binding site" evidence="5">
    <location>
        <begin position="361"/>
        <end position="362"/>
    </location>
    <ligand>
        <name>S-methyl-5'-thioadenosine</name>
        <dbReference type="ChEBI" id="CHEBI:17509"/>
    </ligand>
</feature>
<comment type="subcellular location">
    <subcellularLocation>
        <location evidence="5">Cell membrane</location>
        <topology evidence="5">Multi-pass membrane protein</topology>
    </subcellularLocation>
</comment>
<dbReference type="GO" id="GO:0010487">
    <property type="term" value="F:thermospermine synthase activity"/>
    <property type="evidence" value="ECO:0007669"/>
    <property type="project" value="UniProtKB-ARBA"/>
</dbReference>
<dbReference type="InterPro" id="IPR029063">
    <property type="entry name" value="SAM-dependent_MTases_sf"/>
</dbReference>
<comment type="pathway">
    <text evidence="5">Amine and polyamine biosynthesis; spermidine biosynthesis; spermidine from putrescine: step 1/1.</text>
</comment>
<name>A0A2W2B479_9BACT</name>
<sequence length="518" mass="58645">MDNIVPESSPRSEREKSGQLSLLLLLSVFVIATCGLIYELIAGTLASYLLGDSVTQFSTIIGVYLFSMGIGSWLSKYIDGHLLKWFIRVEILVGIVGGLSAPLLFILFEYAASFRVVLYSLVGLTGILVGLEIPLLMRILQRSFAFKDLVSRVFTFDYIGALLASLIFPLILVPYMGLIRTSIFFGFLNIAVAGFLLYQFPETKPFRRRFMTVIGATTALLLAGFIYSEKIMAWTEGMAFQDKVIYSKSTPYQRIVLTRNDHELRLFLNGNLQFSSADEYRYHEALIHPAMQALPYAKKVLVLGGGDGLAVRELLKYPQLESIHLIDLDPGMTHLFTHNKMLLDLNQRSFLNPKVKVTNGDAYRWIREDTSHYDLIVVDFPDPSNYSIGKLYSNSFYKEVYRVLDSNGIAVIQSTSPYIARKSFWCIAHTLSDAGFNTIPYHAYVPSFGEWGYTLALKNKNWRGDGPLPAGLRYINAATIKDMLFFPPDMAEQSTEINKLNNQVLVRYFEDDWSPYIH</sequence>
<dbReference type="Proteomes" id="UP000248745">
    <property type="component" value="Unassembled WGS sequence"/>
</dbReference>
<dbReference type="SUPFAM" id="SSF103473">
    <property type="entry name" value="MFS general substrate transporter"/>
    <property type="match status" value="1"/>
</dbReference>
<dbReference type="InterPro" id="IPR030374">
    <property type="entry name" value="PABS"/>
</dbReference>
<dbReference type="UniPathway" id="UPA00248">
    <property type="reaction ID" value="UER00314"/>
</dbReference>
<dbReference type="InterPro" id="IPR001045">
    <property type="entry name" value="Spermi_synthase"/>
</dbReference>
<comment type="caution">
    <text evidence="5">Lacks conserved residue(s) required for the propagation of feature annotation.</text>
</comment>
<evidence type="ECO:0000256" key="5">
    <source>
        <dbReference type="HAMAP-Rule" id="MF_00198"/>
    </source>
</evidence>
<feature type="binding site" evidence="5">
    <location>
        <position position="253"/>
    </location>
    <ligand>
        <name>S-methyl-5'-thioadenosine</name>
        <dbReference type="ChEBI" id="CHEBI:17509"/>
    </ligand>
</feature>
<feature type="transmembrane region" description="Helical" evidence="5">
    <location>
        <begin position="178"/>
        <end position="198"/>
    </location>
</feature>
<dbReference type="EC" id="2.5.1.16" evidence="5"/>
<evidence type="ECO:0000256" key="2">
    <source>
        <dbReference type="ARBA" id="ARBA00022679"/>
    </source>
</evidence>
<dbReference type="PANTHER" id="PTHR43317">
    <property type="entry name" value="THERMOSPERMINE SYNTHASE ACAULIS5"/>
    <property type="match status" value="1"/>
</dbReference>
<accession>A0A2W2B479</accession>
<comment type="subunit">
    <text evidence="5">Homodimer or homotetramer.</text>
</comment>
<feature type="domain" description="PABS" evidence="7">
    <location>
        <begin position="224"/>
        <end position="458"/>
    </location>
</feature>
<dbReference type="GO" id="GO:0008295">
    <property type="term" value="P:spermidine biosynthetic process"/>
    <property type="evidence" value="ECO:0007669"/>
    <property type="project" value="UniProtKB-UniRule"/>
</dbReference>
<protein>
    <recommendedName>
        <fullName evidence="5">Polyamine aminopropyltransferase</fullName>
    </recommendedName>
    <alternativeName>
        <fullName evidence="5">Putrescine aminopropyltransferase</fullName>
        <shortName evidence="5">PAPT</shortName>
    </alternativeName>
    <alternativeName>
        <fullName evidence="5">Spermidine synthase</fullName>
        <shortName evidence="5">SPDS</shortName>
        <shortName evidence="5">SPDSY</shortName>
        <ecNumber evidence="5">2.5.1.16</ecNumber>
    </alternativeName>
</protein>
<feature type="active site" description="Proton acceptor" evidence="5 6">
    <location>
        <position position="379"/>
    </location>
</feature>